<accession>A0A371DJG1</accession>
<proteinExistence type="predicted"/>
<dbReference type="AlphaFoldDB" id="A0A371DJG1"/>
<dbReference type="InterPro" id="IPR040976">
    <property type="entry name" value="Pkinase_fungal"/>
</dbReference>
<dbReference type="PANTHER" id="PTHR38248">
    <property type="entry name" value="FUNK1 6"/>
    <property type="match status" value="1"/>
</dbReference>
<dbReference type="SUPFAM" id="SSF56112">
    <property type="entry name" value="Protein kinase-like (PK-like)"/>
    <property type="match status" value="1"/>
</dbReference>
<gene>
    <name evidence="3" type="ORF">OH76DRAFT_1496999</name>
</gene>
<keyword evidence="4" id="KW-1185">Reference proteome</keyword>
<evidence type="ECO:0000256" key="1">
    <source>
        <dbReference type="SAM" id="MobiDB-lite"/>
    </source>
</evidence>
<dbReference type="PANTHER" id="PTHR38248:SF2">
    <property type="entry name" value="FUNK1 11"/>
    <property type="match status" value="1"/>
</dbReference>
<dbReference type="Gene3D" id="1.10.510.10">
    <property type="entry name" value="Transferase(Phosphotransferase) domain 1"/>
    <property type="match status" value="1"/>
</dbReference>
<dbReference type="InterPro" id="IPR011009">
    <property type="entry name" value="Kinase-like_dom_sf"/>
</dbReference>
<sequence>MPMQEFTDAFLPSPPDDRDGFLSSRDAFRSVPAEAQWPASICKPLISALNKMTAHKSRCPGFVFEDAASRSSHPRRLGYMKPHICCFAADNVDLVRASKKSSRIEFGYAELFIEVKAHPNHDFFFDPPPDADANARASHHLALNYDAEDEAVREVNLTFGQHIAYVTEVFARQFRAFYFSISFSGSRARVFRWDRAGCVFSESFDVRQRPELLCEFLWRFSQGSAASRGHDVTVEVALPDEETLFRTLIEQEISIQLSVRGQQLGQAIRQHYLPGKATAIQVLTQEAPDAPQQTSRFIVSRPVVSPLSEVGRGTRGFWAVDVRNHRVLFLKDTWRSISSGLEGDTLQHLNNMGVCNVPYAAAHGDVPCVLPEDEHEYQRTRTHEYTSRPWVCPTGPEERRITQLKHYRLVLGPVGYDIRYFSGSDELLHATYDVLAAMKDALVKDSRLHRDVSVGNIILVRQGEKSIRTGYLIDWESSCNVDKSGEAMKPGRAGTWAFMSGRLLADPDGELKPAIQDDMESLLYVVLYCALHWLPHNLNKKDLSDLISLFFDYRKPLRGGVAGGIPKLLNAENRHLTGKVTFASKTLQEWSDTVMNYNAPLGDSAEEFKNKWYPDELDTFWADFLRTRTLAQGDRVLNEIERPRGPIESFCTSMLDDDSSESSLDSPLSVGDRTPNPVAASAHEAAVDIPSTTGSAATRVTREASRKRRGVPAASQPKRARTIRSMPQTKPAGRVALRRSERIREQRSRG</sequence>
<dbReference type="EMBL" id="KZ857389">
    <property type="protein sequence ID" value="RDX52671.1"/>
    <property type="molecule type" value="Genomic_DNA"/>
</dbReference>
<feature type="compositionally biased region" description="Basic and acidic residues" evidence="1">
    <location>
        <begin position="738"/>
        <end position="750"/>
    </location>
</feature>
<evidence type="ECO:0000313" key="3">
    <source>
        <dbReference type="EMBL" id="RDX52671.1"/>
    </source>
</evidence>
<name>A0A371DJG1_9APHY</name>
<dbReference type="OrthoDB" id="3265188at2759"/>
<dbReference type="Proteomes" id="UP000256964">
    <property type="component" value="Unassembled WGS sequence"/>
</dbReference>
<protein>
    <recommendedName>
        <fullName evidence="2">Fungal-type protein kinase domain-containing protein</fullName>
    </recommendedName>
</protein>
<dbReference type="Pfam" id="PF17667">
    <property type="entry name" value="Pkinase_fungal"/>
    <property type="match status" value="1"/>
</dbReference>
<feature type="domain" description="Fungal-type protein kinase" evidence="2">
    <location>
        <begin position="159"/>
        <end position="528"/>
    </location>
</feature>
<feature type="region of interest" description="Disordered" evidence="1">
    <location>
        <begin position="653"/>
        <end position="750"/>
    </location>
</feature>
<organism evidence="3 4">
    <name type="scientific">Lentinus brumalis</name>
    <dbReference type="NCBI Taxonomy" id="2498619"/>
    <lineage>
        <taxon>Eukaryota</taxon>
        <taxon>Fungi</taxon>
        <taxon>Dikarya</taxon>
        <taxon>Basidiomycota</taxon>
        <taxon>Agaricomycotina</taxon>
        <taxon>Agaricomycetes</taxon>
        <taxon>Polyporales</taxon>
        <taxon>Polyporaceae</taxon>
        <taxon>Lentinus</taxon>
    </lineage>
</organism>
<evidence type="ECO:0000313" key="4">
    <source>
        <dbReference type="Proteomes" id="UP000256964"/>
    </source>
</evidence>
<reference evidence="3 4" key="1">
    <citation type="journal article" date="2018" name="Biotechnol. Biofuels">
        <title>Integrative visual omics of the white-rot fungus Polyporus brumalis exposes the biotechnological potential of its oxidative enzymes for delignifying raw plant biomass.</title>
        <authorList>
            <person name="Miyauchi S."/>
            <person name="Rancon A."/>
            <person name="Drula E."/>
            <person name="Hage H."/>
            <person name="Chaduli D."/>
            <person name="Favel A."/>
            <person name="Grisel S."/>
            <person name="Henrissat B."/>
            <person name="Herpoel-Gimbert I."/>
            <person name="Ruiz-Duenas F.J."/>
            <person name="Chevret D."/>
            <person name="Hainaut M."/>
            <person name="Lin J."/>
            <person name="Wang M."/>
            <person name="Pangilinan J."/>
            <person name="Lipzen A."/>
            <person name="Lesage-Meessen L."/>
            <person name="Navarro D."/>
            <person name="Riley R."/>
            <person name="Grigoriev I.V."/>
            <person name="Zhou S."/>
            <person name="Raouche S."/>
            <person name="Rosso M.N."/>
        </authorList>
    </citation>
    <scope>NUCLEOTIDE SEQUENCE [LARGE SCALE GENOMIC DNA]</scope>
    <source>
        <strain evidence="3 4">BRFM 1820</strain>
    </source>
</reference>
<evidence type="ECO:0000259" key="2">
    <source>
        <dbReference type="Pfam" id="PF17667"/>
    </source>
</evidence>